<dbReference type="EMBL" id="JAUSVP010000003">
    <property type="protein sequence ID" value="MDQ0446877.1"/>
    <property type="molecule type" value="Genomic_DNA"/>
</dbReference>
<sequence>MTKAKPKQSTPVDHGIGSRIALLRTAHGLSQSQLAEALGISFQQVQKYEAGKNRIGAGRLQAIADRLGVPVSTFFEDTSQNNPDDAIEMLLNSEGAIDLLRAYATIPDEEMRRSILMMVKASLRVANASKPATAGDDDERPAEQPPAQPSTH</sequence>
<dbReference type="PANTHER" id="PTHR46558:SF4">
    <property type="entry name" value="DNA-BIDING PHAGE PROTEIN"/>
    <property type="match status" value="1"/>
</dbReference>
<name>A0ABU0HYC7_9HYPH</name>
<comment type="caution">
    <text evidence="4">The sequence shown here is derived from an EMBL/GenBank/DDBJ whole genome shotgun (WGS) entry which is preliminary data.</text>
</comment>
<dbReference type="SMART" id="SM00530">
    <property type="entry name" value="HTH_XRE"/>
    <property type="match status" value="1"/>
</dbReference>
<feature type="region of interest" description="Disordered" evidence="2">
    <location>
        <begin position="128"/>
        <end position="152"/>
    </location>
</feature>
<keyword evidence="1" id="KW-0238">DNA-binding</keyword>
<feature type="compositionally biased region" description="Pro residues" evidence="2">
    <location>
        <begin position="143"/>
        <end position="152"/>
    </location>
</feature>
<dbReference type="PANTHER" id="PTHR46558">
    <property type="entry name" value="TRACRIPTIONAL REGULATORY PROTEIN-RELATED-RELATED"/>
    <property type="match status" value="1"/>
</dbReference>
<accession>A0ABU0HYC7</accession>
<dbReference type="SUPFAM" id="SSF47413">
    <property type="entry name" value="lambda repressor-like DNA-binding domains"/>
    <property type="match status" value="1"/>
</dbReference>
<dbReference type="InterPro" id="IPR010982">
    <property type="entry name" value="Lambda_DNA-bd_dom_sf"/>
</dbReference>
<dbReference type="InterPro" id="IPR001387">
    <property type="entry name" value="Cro/C1-type_HTH"/>
</dbReference>
<proteinExistence type="predicted"/>
<reference evidence="4 5" key="1">
    <citation type="submission" date="2023-07" db="EMBL/GenBank/DDBJ databases">
        <title>Genomic Encyclopedia of Type Strains, Phase IV (KMG-IV): sequencing the most valuable type-strain genomes for metagenomic binning, comparative biology and taxonomic classification.</title>
        <authorList>
            <person name="Goeker M."/>
        </authorList>
    </citation>
    <scope>NUCLEOTIDE SEQUENCE [LARGE SCALE GENOMIC DNA]</scope>
    <source>
        <strain evidence="4 5">DSM 19013</strain>
    </source>
</reference>
<dbReference type="Proteomes" id="UP001231124">
    <property type="component" value="Unassembled WGS sequence"/>
</dbReference>
<keyword evidence="5" id="KW-1185">Reference proteome</keyword>
<evidence type="ECO:0000313" key="5">
    <source>
        <dbReference type="Proteomes" id="UP001231124"/>
    </source>
</evidence>
<dbReference type="RefSeq" id="WP_238201640.1">
    <property type="nucleotide sequence ID" value="NZ_BPQE01000004.1"/>
</dbReference>
<organism evidence="4 5">
    <name type="scientific">Methylobacterium aerolatum</name>
    <dbReference type="NCBI Taxonomy" id="418708"/>
    <lineage>
        <taxon>Bacteria</taxon>
        <taxon>Pseudomonadati</taxon>
        <taxon>Pseudomonadota</taxon>
        <taxon>Alphaproteobacteria</taxon>
        <taxon>Hyphomicrobiales</taxon>
        <taxon>Methylobacteriaceae</taxon>
        <taxon>Methylobacterium</taxon>
    </lineage>
</organism>
<protein>
    <submittedName>
        <fullName evidence="4">Transcriptional regulator with XRE-family HTH domain</fullName>
    </submittedName>
</protein>
<feature type="domain" description="HTH cro/C1-type" evidence="3">
    <location>
        <begin position="20"/>
        <end position="74"/>
    </location>
</feature>
<gene>
    <name evidence="4" type="ORF">QO012_001368</name>
</gene>
<evidence type="ECO:0000256" key="1">
    <source>
        <dbReference type="ARBA" id="ARBA00023125"/>
    </source>
</evidence>
<dbReference type="PROSITE" id="PS50943">
    <property type="entry name" value="HTH_CROC1"/>
    <property type="match status" value="1"/>
</dbReference>
<evidence type="ECO:0000259" key="3">
    <source>
        <dbReference type="PROSITE" id="PS50943"/>
    </source>
</evidence>
<evidence type="ECO:0000313" key="4">
    <source>
        <dbReference type="EMBL" id="MDQ0446877.1"/>
    </source>
</evidence>
<dbReference type="Gene3D" id="1.10.260.40">
    <property type="entry name" value="lambda repressor-like DNA-binding domains"/>
    <property type="match status" value="1"/>
</dbReference>
<dbReference type="CDD" id="cd00093">
    <property type="entry name" value="HTH_XRE"/>
    <property type="match status" value="1"/>
</dbReference>
<evidence type="ECO:0000256" key="2">
    <source>
        <dbReference type="SAM" id="MobiDB-lite"/>
    </source>
</evidence>
<dbReference type="Pfam" id="PF01381">
    <property type="entry name" value="HTH_3"/>
    <property type="match status" value="1"/>
</dbReference>